<feature type="domain" description="EAL" evidence="4">
    <location>
        <begin position="635"/>
        <end position="888"/>
    </location>
</feature>
<dbReference type="EMBL" id="AAEW02000027">
    <property type="protein sequence ID" value="EAT14431.1"/>
    <property type="molecule type" value="Genomic_DNA"/>
</dbReference>
<evidence type="ECO:0000259" key="3">
    <source>
        <dbReference type="PROSITE" id="PS50113"/>
    </source>
</evidence>
<comment type="caution">
    <text evidence="6">The sequence shown here is derived from an EMBL/GenBank/DDBJ whole genome shotgun (WGS) entry which is preliminary data.</text>
</comment>
<dbReference type="NCBIfam" id="TIGR00229">
    <property type="entry name" value="sensory_box"/>
    <property type="match status" value="2"/>
</dbReference>
<dbReference type="PANTHER" id="PTHR44757:SF2">
    <property type="entry name" value="BIOFILM ARCHITECTURE MAINTENANCE PROTEIN MBAA"/>
    <property type="match status" value="1"/>
</dbReference>
<keyword evidence="7" id="KW-1185">Reference proteome</keyword>
<keyword evidence="1" id="KW-0175">Coiled coil</keyword>
<dbReference type="SUPFAM" id="SSF141868">
    <property type="entry name" value="EAL domain-like"/>
    <property type="match status" value="1"/>
</dbReference>
<dbReference type="PROSITE" id="PS50113">
    <property type="entry name" value="PAC"/>
    <property type="match status" value="1"/>
</dbReference>
<dbReference type="Pfam" id="PF13426">
    <property type="entry name" value="PAS_9"/>
    <property type="match status" value="1"/>
</dbReference>
<gene>
    <name evidence="6" type="ORF">Dace_0260</name>
</gene>
<dbReference type="Gene3D" id="3.20.20.450">
    <property type="entry name" value="EAL domain"/>
    <property type="match status" value="1"/>
</dbReference>
<dbReference type="CDD" id="cd01949">
    <property type="entry name" value="GGDEF"/>
    <property type="match status" value="1"/>
</dbReference>
<dbReference type="InterPro" id="IPR001633">
    <property type="entry name" value="EAL_dom"/>
</dbReference>
<dbReference type="FunFam" id="3.20.20.450:FF:000001">
    <property type="entry name" value="Cyclic di-GMP phosphodiesterase yahA"/>
    <property type="match status" value="1"/>
</dbReference>
<dbReference type="SMART" id="SM00091">
    <property type="entry name" value="PAS"/>
    <property type="match status" value="3"/>
</dbReference>
<dbReference type="SUPFAM" id="SSF55073">
    <property type="entry name" value="Nucleotide cyclase"/>
    <property type="match status" value="1"/>
</dbReference>
<organism evidence="6 7">
    <name type="scientific">Desulfuromonas acetoxidans (strain DSM 684 / 11070)</name>
    <dbReference type="NCBI Taxonomy" id="281689"/>
    <lineage>
        <taxon>Bacteria</taxon>
        <taxon>Pseudomonadati</taxon>
        <taxon>Thermodesulfobacteriota</taxon>
        <taxon>Desulfuromonadia</taxon>
        <taxon>Desulfuromonadales</taxon>
        <taxon>Desulfuromonadaceae</taxon>
        <taxon>Desulfuromonas</taxon>
    </lineage>
</organism>
<dbReference type="InterPro" id="IPR052155">
    <property type="entry name" value="Biofilm_reg_signaling"/>
</dbReference>
<dbReference type="Pfam" id="PF00990">
    <property type="entry name" value="GGDEF"/>
    <property type="match status" value="1"/>
</dbReference>
<dbReference type="PROSITE" id="PS50112">
    <property type="entry name" value="PAS"/>
    <property type="match status" value="2"/>
</dbReference>
<reference evidence="6" key="1">
    <citation type="submission" date="2006-05" db="EMBL/GenBank/DDBJ databases">
        <title>Annotation of the draft genome assembly of Desulfuromonas acetoxidans DSM 684.</title>
        <authorList>
            <consortium name="US DOE Joint Genome Institute (JGI-ORNL)"/>
            <person name="Larimer F."/>
            <person name="Land M."/>
            <person name="Hauser L."/>
        </authorList>
    </citation>
    <scope>NUCLEOTIDE SEQUENCE [LARGE SCALE GENOMIC DNA]</scope>
    <source>
        <strain evidence="6">DSM 684</strain>
    </source>
</reference>
<dbReference type="Pfam" id="PF13188">
    <property type="entry name" value="PAS_8"/>
    <property type="match status" value="1"/>
</dbReference>
<evidence type="ECO:0000259" key="5">
    <source>
        <dbReference type="PROSITE" id="PS50887"/>
    </source>
</evidence>
<dbReference type="InterPro" id="IPR035965">
    <property type="entry name" value="PAS-like_dom_sf"/>
</dbReference>
<evidence type="ECO:0000313" key="6">
    <source>
        <dbReference type="EMBL" id="EAT14431.1"/>
    </source>
</evidence>
<dbReference type="Proteomes" id="UP000005695">
    <property type="component" value="Unassembled WGS sequence"/>
</dbReference>
<dbReference type="Pfam" id="PF00563">
    <property type="entry name" value="EAL"/>
    <property type="match status" value="1"/>
</dbReference>
<proteinExistence type="predicted"/>
<evidence type="ECO:0000256" key="1">
    <source>
        <dbReference type="SAM" id="Coils"/>
    </source>
</evidence>
<dbReference type="Gene3D" id="3.30.450.20">
    <property type="entry name" value="PAS domain"/>
    <property type="match status" value="3"/>
</dbReference>
<feature type="domain" description="PAS" evidence="2">
    <location>
        <begin position="216"/>
        <end position="261"/>
    </location>
</feature>
<dbReference type="InterPro" id="IPR029787">
    <property type="entry name" value="Nucleotide_cyclase"/>
</dbReference>
<feature type="coiled-coil region" evidence="1">
    <location>
        <begin position="3"/>
        <end position="34"/>
    </location>
</feature>
<dbReference type="InterPro" id="IPR035919">
    <property type="entry name" value="EAL_sf"/>
</dbReference>
<dbReference type="PROSITE" id="PS50883">
    <property type="entry name" value="EAL"/>
    <property type="match status" value="1"/>
</dbReference>
<evidence type="ECO:0000259" key="4">
    <source>
        <dbReference type="PROSITE" id="PS50883"/>
    </source>
</evidence>
<name>Q1JW15_DESA6</name>
<dbReference type="PROSITE" id="PS50887">
    <property type="entry name" value="GGDEF"/>
    <property type="match status" value="1"/>
</dbReference>
<dbReference type="InterPro" id="IPR000160">
    <property type="entry name" value="GGDEF_dom"/>
</dbReference>
<dbReference type="Pfam" id="PF08448">
    <property type="entry name" value="PAS_4"/>
    <property type="match status" value="1"/>
</dbReference>
<dbReference type="NCBIfam" id="TIGR00254">
    <property type="entry name" value="GGDEF"/>
    <property type="match status" value="1"/>
</dbReference>
<feature type="domain" description="GGDEF" evidence="5">
    <location>
        <begin position="493"/>
        <end position="626"/>
    </location>
</feature>
<dbReference type="InterPro" id="IPR000700">
    <property type="entry name" value="PAS-assoc_C"/>
</dbReference>
<feature type="domain" description="PAC" evidence="3">
    <location>
        <begin position="154"/>
        <end position="215"/>
    </location>
</feature>
<evidence type="ECO:0000313" key="7">
    <source>
        <dbReference type="Proteomes" id="UP000005695"/>
    </source>
</evidence>
<dbReference type="CDD" id="cd01948">
    <property type="entry name" value="EAL"/>
    <property type="match status" value="1"/>
</dbReference>
<dbReference type="AlphaFoldDB" id="Q1JW15"/>
<dbReference type="SMART" id="SM00052">
    <property type="entry name" value="EAL"/>
    <property type="match status" value="1"/>
</dbReference>
<dbReference type="InterPro" id="IPR000014">
    <property type="entry name" value="PAS"/>
</dbReference>
<dbReference type="InterPro" id="IPR013656">
    <property type="entry name" value="PAS_4"/>
</dbReference>
<sequence length="893" mass="100379">MDGGDLQLENNTLHQQLEQLKQEQERLLQLEQDVIGYVRAKIDQLLKIMGTLPLRQEELDDATLLALDPIGIIAESFSQVLDHLKETNNDLVVARDELEAIFNATGAAIIVLNDELQLHSCNPMAVKRFSIDAEKALGCHLEQAIPDCHSLLSQNFLNELANCRQGRLVIEIAFHDSWYSLVATPVRNSNDQVSFYALIFSDITERKRTEESLVEAETRLTEILNTMMAGILIIDPQTHRIVDVNHMASQMIGDPPDKIIGAICHRYICPSSSGQCPLTDLNQVIDNSDRVLINNRGEEIPILKTATIIELNGKAFILESFIDIQARKLAEQALRESEQRYRSLYTAMREGVAIGELVYDAHGVACDYILHDVNRAFSEMLGVASEELVGHRASEFYHGAPPYIHILDEVVKYGIPKEYELPLSDLEKVFHVSVSRPEKERFACIINDVTDSKKAQQEIERLAYYDTLTGLPNRVLIKDRLQQAVAQAQRSRALVGVLALDLDHFKKINDSLGIGCGDQMLKLVSQRLKGHLRQGDSVARMGGDEFVILITGIKSQNDIVTAAGKILDLLAEPVTIDGHDLVSTGSLGISVYPTDADEVDLLLKHADTAMYQAKETGRNLYQFYSPDMNERAFERLFLDSDLHRALARNELELYFQPQIDLAQGHVVGAEALLRWNHATKGQISPVVFIPLAEESDLILDIGGWVIEEACRHARQWHDQGYTDLRVAVNLSARQFRSDLPDIVARVLHETGLPAHLLELELTESLLMERPELARTILNKLRYLGNHLSIDDFGTGYSSLSYLKHFPIDRLKIDRSFVKDLNVDPDDAIIVEAIIALAHGLRLNVVAEGVETSDQFEFMRQRGCDEIQGYVVARPMPADDFLRYLQKSKRQTES</sequence>
<evidence type="ECO:0000259" key="2">
    <source>
        <dbReference type="PROSITE" id="PS50112"/>
    </source>
</evidence>
<dbReference type="InterPro" id="IPR043128">
    <property type="entry name" value="Rev_trsase/Diguanyl_cyclase"/>
</dbReference>
<dbReference type="Gene3D" id="3.30.70.270">
    <property type="match status" value="1"/>
</dbReference>
<dbReference type="SUPFAM" id="SSF55785">
    <property type="entry name" value="PYP-like sensor domain (PAS domain)"/>
    <property type="match status" value="3"/>
</dbReference>
<protein>
    <submittedName>
        <fullName evidence="6">Diguanylate cyclase/phosphodiesterase with PAS/PAC sensor(S)</fullName>
    </submittedName>
</protein>
<dbReference type="PANTHER" id="PTHR44757">
    <property type="entry name" value="DIGUANYLATE CYCLASE DGCP"/>
    <property type="match status" value="1"/>
</dbReference>
<feature type="domain" description="PAS" evidence="2">
    <location>
        <begin position="337"/>
        <end position="398"/>
    </location>
</feature>
<dbReference type="SMART" id="SM00267">
    <property type="entry name" value="GGDEF"/>
    <property type="match status" value="1"/>
</dbReference>
<accession>Q1JW15</accession>
<reference evidence="6" key="2">
    <citation type="submission" date="2006-05" db="EMBL/GenBank/DDBJ databases">
        <title>Sequencing of the draft genome and assembly of Desulfuromonas acetoxidans DSM 684.</title>
        <authorList>
            <consortium name="US DOE Joint Genome Institute (JGI-PGF)"/>
            <person name="Copeland A."/>
            <person name="Lucas S."/>
            <person name="Lapidus A."/>
            <person name="Barry K."/>
            <person name="Detter J.C."/>
            <person name="Glavina del Rio T."/>
            <person name="Hammon N."/>
            <person name="Israni S."/>
            <person name="Dalin E."/>
            <person name="Tice H."/>
            <person name="Bruce D."/>
            <person name="Pitluck S."/>
            <person name="Richardson P."/>
        </authorList>
    </citation>
    <scope>NUCLEOTIDE SEQUENCE [LARGE SCALE GENOMIC DNA]</scope>
    <source>
        <strain evidence="6">DSM 684</strain>
    </source>
</reference>